<evidence type="ECO:0000313" key="3">
    <source>
        <dbReference type="Proteomes" id="UP000319004"/>
    </source>
</evidence>
<protein>
    <submittedName>
        <fullName evidence="2">Divalent-cation tolerance protein CutA</fullName>
    </submittedName>
</protein>
<organism evidence="2 3">
    <name type="scientific">Stieleria neptunia</name>
    <dbReference type="NCBI Taxonomy" id="2527979"/>
    <lineage>
        <taxon>Bacteria</taxon>
        <taxon>Pseudomonadati</taxon>
        <taxon>Planctomycetota</taxon>
        <taxon>Planctomycetia</taxon>
        <taxon>Pirellulales</taxon>
        <taxon>Pirellulaceae</taxon>
        <taxon>Stieleria</taxon>
    </lineage>
</organism>
<dbReference type="InterPro" id="IPR011322">
    <property type="entry name" value="N-reg_PII-like_a/b"/>
</dbReference>
<evidence type="ECO:0000256" key="1">
    <source>
        <dbReference type="ARBA" id="ARBA00010169"/>
    </source>
</evidence>
<dbReference type="EMBL" id="CP037423">
    <property type="protein sequence ID" value="QDV47643.1"/>
    <property type="molecule type" value="Genomic_DNA"/>
</dbReference>
<gene>
    <name evidence="2" type="primary">cutA</name>
    <name evidence="2" type="ORF">Enr13x_75540</name>
</gene>
<dbReference type="InterPro" id="IPR015867">
    <property type="entry name" value="N-reg_PII/ATP_PRibTrfase_C"/>
</dbReference>
<evidence type="ECO:0000313" key="2">
    <source>
        <dbReference type="EMBL" id="QDV47643.1"/>
    </source>
</evidence>
<sequence length="113" mass="12794">MSDETMTDAPSVLVCWTTVSEQEQARAIAQALLERRVAACVQIDAPIESHYCWDGRVCCETEVRLVIKTSVGQAARLKETLRALHPYEVPQIVMLRSVDVDREYARWVDEQTG</sequence>
<dbReference type="PANTHER" id="PTHR23419:SF8">
    <property type="entry name" value="FI09726P"/>
    <property type="match status" value="1"/>
</dbReference>
<dbReference type="Pfam" id="PF03091">
    <property type="entry name" value="CutA1"/>
    <property type="match status" value="1"/>
</dbReference>
<proteinExistence type="inferred from homology"/>
<comment type="similarity">
    <text evidence="1">Belongs to the CutA family.</text>
</comment>
<dbReference type="PANTHER" id="PTHR23419">
    <property type="entry name" value="DIVALENT CATION TOLERANCE CUTA-RELATED"/>
    <property type="match status" value="1"/>
</dbReference>
<accession>A0A518I3G5</accession>
<dbReference type="GO" id="GO:0010038">
    <property type="term" value="P:response to metal ion"/>
    <property type="evidence" value="ECO:0007669"/>
    <property type="project" value="InterPro"/>
</dbReference>
<dbReference type="OrthoDB" id="37622at2"/>
<dbReference type="InterPro" id="IPR004323">
    <property type="entry name" value="Ion_tolerance_CutA"/>
</dbReference>
<dbReference type="SUPFAM" id="SSF54913">
    <property type="entry name" value="GlnB-like"/>
    <property type="match status" value="1"/>
</dbReference>
<reference evidence="2 3" key="1">
    <citation type="submission" date="2019-03" db="EMBL/GenBank/DDBJ databases">
        <title>Deep-cultivation of Planctomycetes and their phenomic and genomic characterization uncovers novel biology.</title>
        <authorList>
            <person name="Wiegand S."/>
            <person name="Jogler M."/>
            <person name="Boedeker C."/>
            <person name="Pinto D."/>
            <person name="Vollmers J."/>
            <person name="Rivas-Marin E."/>
            <person name="Kohn T."/>
            <person name="Peeters S.H."/>
            <person name="Heuer A."/>
            <person name="Rast P."/>
            <person name="Oberbeckmann S."/>
            <person name="Bunk B."/>
            <person name="Jeske O."/>
            <person name="Meyerdierks A."/>
            <person name="Storesund J.E."/>
            <person name="Kallscheuer N."/>
            <person name="Luecker S."/>
            <person name="Lage O.M."/>
            <person name="Pohl T."/>
            <person name="Merkel B.J."/>
            <person name="Hornburger P."/>
            <person name="Mueller R.-W."/>
            <person name="Bruemmer F."/>
            <person name="Labrenz M."/>
            <person name="Spormann A.M."/>
            <person name="Op den Camp H."/>
            <person name="Overmann J."/>
            <person name="Amann R."/>
            <person name="Jetten M.S.M."/>
            <person name="Mascher T."/>
            <person name="Medema M.H."/>
            <person name="Devos D.P."/>
            <person name="Kaster A.-K."/>
            <person name="Ovreas L."/>
            <person name="Rohde M."/>
            <person name="Galperin M.Y."/>
            <person name="Jogler C."/>
        </authorList>
    </citation>
    <scope>NUCLEOTIDE SEQUENCE [LARGE SCALE GENOMIC DNA]</scope>
    <source>
        <strain evidence="2 3">Enr13</strain>
    </source>
</reference>
<dbReference type="AlphaFoldDB" id="A0A518I3G5"/>
<keyword evidence="3" id="KW-1185">Reference proteome</keyword>
<dbReference type="KEGG" id="snep:Enr13x_75540"/>
<dbReference type="Gene3D" id="3.30.70.120">
    <property type="match status" value="1"/>
</dbReference>
<name>A0A518I3G5_9BACT</name>
<dbReference type="Proteomes" id="UP000319004">
    <property type="component" value="Chromosome"/>
</dbReference>
<dbReference type="GO" id="GO:0005507">
    <property type="term" value="F:copper ion binding"/>
    <property type="evidence" value="ECO:0007669"/>
    <property type="project" value="TreeGrafter"/>
</dbReference>